<feature type="transmembrane region" description="Helical" evidence="7">
    <location>
        <begin position="178"/>
        <end position="197"/>
    </location>
</feature>
<keyword evidence="3" id="KW-1003">Cell membrane</keyword>
<dbReference type="PROSITE" id="PS50928">
    <property type="entry name" value="ABC_TM1"/>
    <property type="match status" value="1"/>
</dbReference>
<dbReference type="PANTHER" id="PTHR43163">
    <property type="entry name" value="DIPEPTIDE TRANSPORT SYSTEM PERMEASE PROTEIN DPPB-RELATED"/>
    <property type="match status" value="1"/>
</dbReference>
<reference evidence="10 11" key="1">
    <citation type="submission" date="2021-06" db="EMBL/GenBank/DDBJ databases">
        <title>Genome-based taxonomic framework of Microbacterium strains isolated from marine environment, the description of four new species and reclassification of four preexisting species.</title>
        <authorList>
            <person name="Lee S.D."/>
            <person name="Kim S.-M."/>
            <person name="Byeon Y.-S."/>
            <person name="Yang H.L."/>
            <person name="Kim I.S."/>
        </authorList>
    </citation>
    <scope>NUCLEOTIDE SEQUENCE [LARGE SCALE GENOMIC DNA]</scope>
    <source>
        <strain evidence="10 11">SSW1-36</strain>
    </source>
</reference>
<evidence type="ECO:0000313" key="10">
    <source>
        <dbReference type="EMBL" id="UPL13916.1"/>
    </source>
</evidence>
<accession>A0ABY4IQ33</accession>
<dbReference type="InterPro" id="IPR035906">
    <property type="entry name" value="MetI-like_sf"/>
</dbReference>
<evidence type="ECO:0000256" key="5">
    <source>
        <dbReference type="ARBA" id="ARBA00022989"/>
    </source>
</evidence>
<organism evidence="10 11">
    <name type="scientific">Microbacterium galbinum</name>
    <dbReference type="NCBI Taxonomy" id="2851646"/>
    <lineage>
        <taxon>Bacteria</taxon>
        <taxon>Bacillati</taxon>
        <taxon>Actinomycetota</taxon>
        <taxon>Actinomycetes</taxon>
        <taxon>Micrococcales</taxon>
        <taxon>Microbacteriaceae</taxon>
        <taxon>Microbacterium</taxon>
    </lineage>
</organism>
<feature type="transmembrane region" description="Helical" evidence="7">
    <location>
        <begin position="236"/>
        <end position="258"/>
    </location>
</feature>
<evidence type="ECO:0000259" key="9">
    <source>
        <dbReference type="PROSITE" id="PS50928"/>
    </source>
</evidence>
<evidence type="ECO:0000256" key="7">
    <source>
        <dbReference type="RuleBase" id="RU363032"/>
    </source>
</evidence>
<dbReference type="SUPFAM" id="SSF161098">
    <property type="entry name" value="MetI-like"/>
    <property type="match status" value="1"/>
</dbReference>
<name>A0ABY4IQ33_9MICO</name>
<comment type="similarity">
    <text evidence="7">Belongs to the binding-protein-dependent transport system permease family.</text>
</comment>
<feature type="transmembrane region" description="Helical" evidence="7">
    <location>
        <begin position="106"/>
        <end position="128"/>
    </location>
</feature>
<keyword evidence="11" id="KW-1185">Reference proteome</keyword>
<evidence type="ECO:0000256" key="6">
    <source>
        <dbReference type="ARBA" id="ARBA00023136"/>
    </source>
</evidence>
<dbReference type="EMBL" id="CP078077">
    <property type="protein sequence ID" value="UPL13916.1"/>
    <property type="molecule type" value="Genomic_DNA"/>
</dbReference>
<keyword evidence="6 7" id="KW-0472">Membrane</keyword>
<feature type="transmembrane region" description="Helical" evidence="7">
    <location>
        <begin position="12"/>
        <end position="32"/>
    </location>
</feature>
<evidence type="ECO:0000256" key="4">
    <source>
        <dbReference type="ARBA" id="ARBA00022692"/>
    </source>
</evidence>
<evidence type="ECO:0000256" key="2">
    <source>
        <dbReference type="ARBA" id="ARBA00022448"/>
    </source>
</evidence>
<keyword evidence="5 7" id="KW-1133">Transmembrane helix</keyword>
<sequence>MSTVWRVLRRLGVSLITLWGAATLTFFALRLVPVDPAFAILGAGQQQVDISPEVLAVVRQEYHLDEPLIVQYFLYLGRLLRGDLGMSYVQEQPVAPLLAAQAGPTIALALAAIVLAVVISLAGGVLTAGRRLPSWISSGVELVLASTPVFWLGFVLMLVFAVWLRALPILDSGDLRSLVLPALTLALPTAALLLQVLRQSLDDALEQPFILSARARGLGSLAVTVRHALRHAAVPYLTMLGFSFGALLGGAAITETLFSRPGLGRLLVDSVASQDIPVVIGVVLVGTAVFILVNTLVDLSYALVDPRVRDADRVIAPSKDDAAAAASEPTGADRTEATA</sequence>
<dbReference type="Gene3D" id="1.10.3720.10">
    <property type="entry name" value="MetI-like"/>
    <property type="match status" value="1"/>
</dbReference>
<evidence type="ECO:0000256" key="3">
    <source>
        <dbReference type="ARBA" id="ARBA00022475"/>
    </source>
</evidence>
<proteinExistence type="inferred from homology"/>
<dbReference type="CDD" id="cd06261">
    <property type="entry name" value="TM_PBP2"/>
    <property type="match status" value="1"/>
</dbReference>
<dbReference type="PANTHER" id="PTHR43163:SF6">
    <property type="entry name" value="DIPEPTIDE TRANSPORT SYSTEM PERMEASE PROTEIN DPPB-RELATED"/>
    <property type="match status" value="1"/>
</dbReference>
<dbReference type="RefSeq" id="WP_247957087.1">
    <property type="nucleotide sequence ID" value="NZ_CP078077.1"/>
</dbReference>
<keyword evidence="4 7" id="KW-0812">Transmembrane</keyword>
<feature type="transmembrane region" description="Helical" evidence="7">
    <location>
        <begin position="278"/>
        <end position="304"/>
    </location>
</feature>
<dbReference type="Pfam" id="PF00528">
    <property type="entry name" value="BPD_transp_1"/>
    <property type="match status" value="1"/>
</dbReference>
<keyword evidence="2 7" id="KW-0813">Transport</keyword>
<evidence type="ECO:0000256" key="8">
    <source>
        <dbReference type="SAM" id="MobiDB-lite"/>
    </source>
</evidence>
<dbReference type="Pfam" id="PF19300">
    <property type="entry name" value="BPD_transp_1_N"/>
    <property type="match status" value="1"/>
</dbReference>
<dbReference type="InterPro" id="IPR000515">
    <property type="entry name" value="MetI-like"/>
</dbReference>
<evidence type="ECO:0000313" key="11">
    <source>
        <dbReference type="Proteomes" id="UP000831963"/>
    </source>
</evidence>
<feature type="domain" description="ABC transmembrane type-1" evidence="9">
    <location>
        <begin position="102"/>
        <end position="301"/>
    </location>
</feature>
<evidence type="ECO:0000256" key="1">
    <source>
        <dbReference type="ARBA" id="ARBA00004651"/>
    </source>
</evidence>
<feature type="region of interest" description="Disordered" evidence="8">
    <location>
        <begin position="319"/>
        <end position="339"/>
    </location>
</feature>
<gene>
    <name evidence="10" type="ORF">KV396_05245</name>
</gene>
<feature type="transmembrane region" description="Helical" evidence="7">
    <location>
        <begin position="140"/>
        <end position="166"/>
    </location>
</feature>
<protein>
    <submittedName>
        <fullName evidence="10">ABC transporter permease</fullName>
    </submittedName>
</protein>
<comment type="subcellular location">
    <subcellularLocation>
        <location evidence="1 7">Cell membrane</location>
        <topology evidence="1 7">Multi-pass membrane protein</topology>
    </subcellularLocation>
</comment>
<dbReference type="InterPro" id="IPR045621">
    <property type="entry name" value="BPD_transp_1_N"/>
</dbReference>
<dbReference type="Proteomes" id="UP000831963">
    <property type="component" value="Chromosome"/>
</dbReference>